<evidence type="ECO:0000313" key="3">
    <source>
        <dbReference type="Proteomes" id="UP000530660"/>
    </source>
</evidence>
<gene>
    <name evidence="2" type="ORF">F1559_002454</name>
</gene>
<keyword evidence="3" id="KW-1185">Reference proteome</keyword>
<evidence type="ECO:0000313" key="2">
    <source>
        <dbReference type="EMBL" id="KAF6000901.1"/>
    </source>
</evidence>
<sequence>MVRTGLGGTNSDIEACCGGNPDGKARNGAELVKQISRLEDELAYSVTRERLETALSRNNNPRLSVSENSNQISLMNTDDSEPAKTKLGPAPITVGGKPAPPYLEDIRSDAAFAVAPLLRIIRTLPMQTGNLRSSNRAQISKRKRKKVE</sequence>
<name>A0A7J7IEX9_9RHOD</name>
<comment type="caution">
    <text evidence="2">The sequence shown here is derived from an EMBL/GenBank/DDBJ whole genome shotgun (WGS) entry which is preliminary data.</text>
</comment>
<feature type="region of interest" description="Disordered" evidence="1">
    <location>
        <begin position="1"/>
        <end position="24"/>
    </location>
</feature>
<evidence type="ECO:0000256" key="1">
    <source>
        <dbReference type="SAM" id="MobiDB-lite"/>
    </source>
</evidence>
<feature type="compositionally biased region" description="Polar residues" evidence="1">
    <location>
        <begin position="60"/>
        <end position="77"/>
    </location>
</feature>
<accession>A0A7J7IEX9</accession>
<proteinExistence type="predicted"/>
<dbReference type="AlphaFoldDB" id="A0A7J7IEX9"/>
<dbReference type="EMBL" id="VWRR01000017">
    <property type="protein sequence ID" value="KAF6000901.1"/>
    <property type="molecule type" value="Genomic_DNA"/>
</dbReference>
<feature type="region of interest" description="Disordered" evidence="1">
    <location>
        <begin position="60"/>
        <end position="96"/>
    </location>
</feature>
<protein>
    <submittedName>
        <fullName evidence="2">Uncharacterized protein</fullName>
    </submittedName>
</protein>
<organism evidence="2 3">
    <name type="scientific">Cyanidiococcus yangmingshanensis</name>
    <dbReference type="NCBI Taxonomy" id="2690220"/>
    <lineage>
        <taxon>Eukaryota</taxon>
        <taxon>Rhodophyta</taxon>
        <taxon>Bangiophyceae</taxon>
        <taxon>Cyanidiales</taxon>
        <taxon>Cyanidiaceae</taxon>
        <taxon>Cyanidiococcus</taxon>
    </lineage>
</organism>
<reference evidence="2 3" key="1">
    <citation type="journal article" date="2020" name="J. Phycol.">
        <title>Comparative genome analysis reveals Cyanidiococcus gen. nov., a new extremophilic red algal genus sister to Cyanidioschyzon (Cyanidioschyzonaceae, Rhodophyta).</title>
        <authorList>
            <person name="Liu S.-L."/>
            <person name="Chiang Y.-R."/>
            <person name="Yoon H.S."/>
            <person name="Fu H.-Y."/>
        </authorList>
    </citation>
    <scope>NUCLEOTIDE SEQUENCE [LARGE SCALE GENOMIC DNA]</scope>
    <source>
        <strain evidence="2 3">THAL066</strain>
    </source>
</reference>
<dbReference type="Proteomes" id="UP000530660">
    <property type="component" value="Unassembled WGS sequence"/>
</dbReference>